<protein>
    <recommendedName>
        <fullName evidence="3">50S ribosomal protein L15</fullName>
    </recommendedName>
</protein>
<evidence type="ECO:0000256" key="3">
    <source>
        <dbReference type="ARBA" id="ARBA00035497"/>
    </source>
</evidence>
<dbReference type="GO" id="GO:1990904">
    <property type="term" value="C:ribonucleoprotein complex"/>
    <property type="evidence" value="ECO:0007669"/>
    <property type="project" value="UniProtKB-KW"/>
</dbReference>
<proteinExistence type="predicted"/>
<dbReference type="EMBL" id="MGAY01000048">
    <property type="protein sequence ID" value="OGK56042.1"/>
    <property type="molecule type" value="Genomic_DNA"/>
</dbReference>
<sequence length="90" mass="10238">MFSLNNLPKIKDKSKKRLGRGTGSGAGAKSGRGTTRHQAAREKIALWFEGGQNRVIKKFPLLRGKARNKSVKSDKLKKQEFYEKHNRENQ</sequence>
<name>A0A1F7JKB8_9BACT</name>
<evidence type="ECO:0000256" key="2">
    <source>
        <dbReference type="ARBA" id="ARBA00023274"/>
    </source>
</evidence>
<keyword evidence="1" id="KW-0689">Ribosomal protein</keyword>
<comment type="caution">
    <text evidence="5">The sequence shown here is derived from an EMBL/GenBank/DDBJ whole genome shotgun (WGS) entry which is preliminary data.</text>
</comment>
<evidence type="ECO:0000313" key="5">
    <source>
        <dbReference type="EMBL" id="OGK56042.1"/>
    </source>
</evidence>
<evidence type="ECO:0000256" key="4">
    <source>
        <dbReference type="SAM" id="MobiDB-lite"/>
    </source>
</evidence>
<dbReference type="SUPFAM" id="SSF52080">
    <property type="entry name" value="Ribosomal proteins L15p and L18e"/>
    <property type="match status" value="1"/>
</dbReference>
<evidence type="ECO:0000256" key="1">
    <source>
        <dbReference type="ARBA" id="ARBA00022980"/>
    </source>
</evidence>
<feature type="compositionally biased region" description="Gly residues" evidence="4">
    <location>
        <begin position="20"/>
        <end position="30"/>
    </location>
</feature>
<dbReference type="GO" id="GO:0005840">
    <property type="term" value="C:ribosome"/>
    <property type="evidence" value="ECO:0007669"/>
    <property type="project" value="UniProtKB-KW"/>
</dbReference>
<reference evidence="5 6" key="1">
    <citation type="journal article" date="2016" name="Nat. Commun.">
        <title>Thousands of microbial genomes shed light on interconnected biogeochemical processes in an aquifer system.</title>
        <authorList>
            <person name="Anantharaman K."/>
            <person name="Brown C.T."/>
            <person name="Hug L.A."/>
            <person name="Sharon I."/>
            <person name="Castelle C.J."/>
            <person name="Probst A.J."/>
            <person name="Thomas B.C."/>
            <person name="Singh A."/>
            <person name="Wilkins M.J."/>
            <person name="Karaoz U."/>
            <person name="Brodie E.L."/>
            <person name="Williams K.H."/>
            <person name="Hubbard S.S."/>
            <person name="Banfield J.F."/>
        </authorList>
    </citation>
    <scope>NUCLEOTIDE SEQUENCE [LARGE SCALE GENOMIC DNA]</scope>
</reference>
<dbReference type="STRING" id="1802074.A3J15_00490"/>
<gene>
    <name evidence="5" type="ORF">A3J15_00490</name>
</gene>
<keyword evidence="2" id="KW-0687">Ribonucleoprotein</keyword>
<accession>A0A1F7JKB8</accession>
<feature type="region of interest" description="Disordered" evidence="4">
    <location>
        <begin position="1"/>
        <end position="39"/>
    </location>
</feature>
<evidence type="ECO:0000313" key="6">
    <source>
        <dbReference type="Proteomes" id="UP000176376"/>
    </source>
</evidence>
<organism evidence="5 6">
    <name type="scientific">Candidatus Roizmanbacteria bacterium RIFCSPLOWO2_02_FULL_38_10</name>
    <dbReference type="NCBI Taxonomy" id="1802074"/>
    <lineage>
        <taxon>Bacteria</taxon>
        <taxon>Candidatus Roizmaniibacteriota</taxon>
    </lineage>
</organism>
<dbReference type="Proteomes" id="UP000176376">
    <property type="component" value="Unassembled WGS sequence"/>
</dbReference>
<feature type="compositionally biased region" description="Basic and acidic residues" evidence="4">
    <location>
        <begin position="71"/>
        <end position="90"/>
    </location>
</feature>
<feature type="region of interest" description="Disordered" evidence="4">
    <location>
        <begin position="66"/>
        <end position="90"/>
    </location>
</feature>
<dbReference type="AlphaFoldDB" id="A0A1F7JKB8"/>
<dbReference type="InterPro" id="IPR036227">
    <property type="entry name" value="Ribosomal_uL15/eL18_sf"/>
</dbReference>